<evidence type="ECO:0000313" key="7">
    <source>
        <dbReference type="Proteomes" id="UP000003204"/>
    </source>
</evidence>
<dbReference type="InterPro" id="IPR012318">
    <property type="entry name" value="HTH_CRP"/>
</dbReference>
<dbReference type="InterPro" id="IPR000595">
    <property type="entry name" value="cNMP-bd_dom"/>
</dbReference>
<dbReference type="EMBL" id="ACYS02000004">
    <property type="protein sequence ID" value="EGJ70143.1"/>
    <property type="molecule type" value="Genomic_DNA"/>
</dbReference>
<keyword evidence="3" id="KW-0804">Transcription</keyword>
<protein>
    <submittedName>
        <fullName evidence="6">Cyclic nucleotide-binding domain protein</fullName>
    </submittedName>
</protein>
<dbReference type="PANTHER" id="PTHR24567:SF74">
    <property type="entry name" value="HTH-TYPE TRANSCRIPTIONAL REGULATOR ARCR"/>
    <property type="match status" value="1"/>
</dbReference>
<gene>
    <name evidence="6" type="ORF">HMPREF0022_00047</name>
</gene>
<feature type="domain" description="HTH crp-type" evidence="5">
    <location>
        <begin position="157"/>
        <end position="229"/>
    </location>
</feature>
<dbReference type="PANTHER" id="PTHR24567">
    <property type="entry name" value="CRP FAMILY TRANSCRIPTIONAL REGULATORY PROTEIN"/>
    <property type="match status" value="1"/>
</dbReference>
<proteinExistence type="predicted"/>
<feature type="domain" description="Cyclic nucleotide-binding" evidence="4">
    <location>
        <begin position="23"/>
        <end position="126"/>
    </location>
</feature>
<accession>A0A828SZI6</accession>
<sequence>MNFFMDGLILDLIYINRLKENTWFSVLPEAFQKFILEYGKQITFEKNSYVFHAQDEFDGIYTVLEGSISLGYVDVNGNEALSAIAEPIMWFGEISLIDHEPRSHDAIALKKSTVLHIPAKPLNELLKEHPYYWYYFARLTSQKLRYVFLEQIAIQTRSISQRLAQRLLFILEGYGNHILIQDHHIQISQEQLANMLTTSRQTINHELSLLEKQNIIKIAFRKIEILDIEKLKVIAQVHS</sequence>
<dbReference type="Proteomes" id="UP000003204">
    <property type="component" value="Unassembled WGS sequence"/>
</dbReference>
<dbReference type="PROSITE" id="PS50042">
    <property type="entry name" value="CNMP_BINDING_3"/>
    <property type="match status" value="1"/>
</dbReference>
<evidence type="ECO:0000313" key="6">
    <source>
        <dbReference type="EMBL" id="EGJ70143.1"/>
    </source>
</evidence>
<reference evidence="6 7" key="1">
    <citation type="submission" date="2011-04" db="EMBL/GenBank/DDBJ databases">
        <authorList>
            <person name="Weinstock G."/>
            <person name="Sodergren E."/>
            <person name="Clifton S."/>
            <person name="Fulton L."/>
            <person name="Fulton B."/>
            <person name="Courtney L."/>
            <person name="Fronick C."/>
            <person name="Harrison M."/>
            <person name="Strong C."/>
            <person name="Farmer C."/>
            <person name="Delahaunty K."/>
            <person name="Markovic C."/>
            <person name="Hall O."/>
            <person name="Minx P."/>
            <person name="Tomlinson C."/>
            <person name="Mitreva M."/>
            <person name="Hou S."/>
            <person name="Chen J."/>
            <person name="Wollam A."/>
            <person name="Pepin K.H."/>
            <person name="Johnson M."/>
            <person name="Bhonagiri V."/>
            <person name="Zhang X."/>
            <person name="Suruliraj S."/>
            <person name="Warren W."/>
            <person name="Chinwalla A."/>
            <person name="Mardis E.R."/>
            <person name="Wilson R.K."/>
        </authorList>
    </citation>
    <scope>NUCLEOTIDE SEQUENCE [LARGE SCALE GENOMIC DNA]</scope>
    <source>
        <strain evidence="6 7">6014059</strain>
    </source>
</reference>
<evidence type="ECO:0000256" key="1">
    <source>
        <dbReference type="ARBA" id="ARBA00023015"/>
    </source>
</evidence>
<dbReference type="SUPFAM" id="SSF51206">
    <property type="entry name" value="cAMP-binding domain-like"/>
    <property type="match status" value="1"/>
</dbReference>
<comment type="caution">
    <text evidence="6">The sequence shown here is derived from an EMBL/GenBank/DDBJ whole genome shotgun (WGS) entry which is preliminary data.</text>
</comment>
<evidence type="ECO:0000259" key="5">
    <source>
        <dbReference type="PROSITE" id="PS51063"/>
    </source>
</evidence>
<evidence type="ECO:0000259" key="4">
    <source>
        <dbReference type="PROSITE" id="PS50042"/>
    </source>
</evidence>
<evidence type="ECO:0000256" key="2">
    <source>
        <dbReference type="ARBA" id="ARBA00023125"/>
    </source>
</evidence>
<dbReference type="Pfam" id="PF13545">
    <property type="entry name" value="HTH_Crp_2"/>
    <property type="match status" value="1"/>
</dbReference>
<name>A0A828SZI6_ACIBA</name>
<dbReference type="Gene3D" id="1.10.10.10">
    <property type="entry name" value="Winged helix-like DNA-binding domain superfamily/Winged helix DNA-binding domain"/>
    <property type="match status" value="1"/>
</dbReference>
<dbReference type="SMART" id="SM00419">
    <property type="entry name" value="HTH_CRP"/>
    <property type="match status" value="1"/>
</dbReference>
<keyword evidence="2" id="KW-0238">DNA-binding</keyword>
<dbReference type="SUPFAM" id="SSF46785">
    <property type="entry name" value="Winged helix' DNA-binding domain"/>
    <property type="match status" value="1"/>
</dbReference>
<dbReference type="GO" id="GO:0005829">
    <property type="term" value="C:cytosol"/>
    <property type="evidence" value="ECO:0007669"/>
    <property type="project" value="TreeGrafter"/>
</dbReference>
<dbReference type="GO" id="GO:0003700">
    <property type="term" value="F:DNA-binding transcription factor activity"/>
    <property type="evidence" value="ECO:0007669"/>
    <property type="project" value="TreeGrafter"/>
</dbReference>
<dbReference type="InterPro" id="IPR018490">
    <property type="entry name" value="cNMP-bd_dom_sf"/>
</dbReference>
<dbReference type="SMART" id="SM00100">
    <property type="entry name" value="cNMP"/>
    <property type="match status" value="1"/>
</dbReference>
<dbReference type="CDD" id="cd00038">
    <property type="entry name" value="CAP_ED"/>
    <property type="match status" value="1"/>
</dbReference>
<dbReference type="InterPro" id="IPR036390">
    <property type="entry name" value="WH_DNA-bd_sf"/>
</dbReference>
<dbReference type="InterPro" id="IPR036388">
    <property type="entry name" value="WH-like_DNA-bd_sf"/>
</dbReference>
<dbReference type="AlphaFoldDB" id="A0A828SZI6"/>
<organism evidence="6 7">
    <name type="scientific">Acinetobacter baumannii 6014059</name>
    <dbReference type="NCBI Taxonomy" id="525242"/>
    <lineage>
        <taxon>Bacteria</taxon>
        <taxon>Pseudomonadati</taxon>
        <taxon>Pseudomonadota</taxon>
        <taxon>Gammaproteobacteria</taxon>
        <taxon>Moraxellales</taxon>
        <taxon>Moraxellaceae</taxon>
        <taxon>Acinetobacter</taxon>
        <taxon>Acinetobacter calcoaceticus/baumannii complex</taxon>
    </lineage>
</organism>
<dbReference type="GO" id="GO:0003677">
    <property type="term" value="F:DNA binding"/>
    <property type="evidence" value="ECO:0007669"/>
    <property type="project" value="UniProtKB-KW"/>
</dbReference>
<dbReference type="Pfam" id="PF00027">
    <property type="entry name" value="cNMP_binding"/>
    <property type="match status" value="1"/>
</dbReference>
<dbReference type="InterPro" id="IPR014710">
    <property type="entry name" value="RmlC-like_jellyroll"/>
</dbReference>
<keyword evidence="1" id="KW-0805">Transcription regulation</keyword>
<evidence type="ECO:0000256" key="3">
    <source>
        <dbReference type="ARBA" id="ARBA00023163"/>
    </source>
</evidence>
<dbReference type="PROSITE" id="PS51063">
    <property type="entry name" value="HTH_CRP_2"/>
    <property type="match status" value="1"/>
</dbReference>
<dbReference type="InterPro" id="IPR050397">
    <property type="entry name" value="Env_Response_Regulators"/>
</dbReference>
<dbReference type="Gene3D" id="2.60.120.10">
    <property type="entry name" value="Jelly Rolls"/>
    <property type="match status" value="1"/>
</dbReference>